<proteinExistence type="predicted"/>
<sequence length="389" mass="45825">MNHVMNTPSSPYSVGPESLAFRNNLAKLISPLKRVRPTVPFWRLAAHRIPTLHLYRSLLKESPTHHIQWRVKRLFRRNQHLTGPGDTTRELTKGYKWLDIFRAANASDTHYQAVLERYDRMIRAKIDKEHLRDLIDKEMAWQHRLKNRPILTGAIVPGTPFHPPFPRMKPQPMEISRIILKRIKAKQKNIEKVHTMNQYKDMARLEREFEQGLLGKEPEKMIWGGDAYRDWITPLAETTREIHAKGRARVERFLAPYPPELVAQTKQARRDKVENKTKERERERRGEVLPRTLRRQRKGLPAHLLTKLTKDQINKELIVQRSPAEVGYVGQLKQEKGWKLRTPKEGVSSGETWSVVDGTWTSAEKEEKFRKELQEIRRRRRNVREDGDS</sequence>
<evidence type="ECO:0000313" key="2">
    <source>
        <dbReference type="EMBL" id="KAL0580756.1"/>
    </source>
</evidence>
<feature type="compositionally biased region" description="Basic and acidic residues" evidence="1">
    <location>
        <begin position="268"/>
        <end position="287"/>
    </location>
</feature>
<evidence type="ECO:0008006" key="4">
    <source>
        <dbReference type="Google" id="ProtNLM"/>
    </source>
</evidence>
<keyword evidence="3" id="KW-1185">Reference proteome</keyword>
<protein>
    <recommendedName>
        <fullName evidence="4">Mitochondrial zinc maintenance protein 1, mitochondrial</fullName>
    </recommendedName>
</protein>
<name>A0ABR3FYZ5_9AGAR</name>
<gene>
    <name evidence="2" type="ORF">V5O48_001221</name>
</gene>
<organism evidence="2 3">
    <name type="scientific">Marasmius crinis-equi</name>
    <dbReference type="NCBI Taxonomy" id="585013"/>
    <lineage>
        <taxon>Eukaryota</taxon>
        <taxon>Fungi</taxon>
        <taxon>Dikarya</taxon>
        <taxon>Basidiomycota</taxon>
        <taxon>Agaricomycotina</taxon>
        <taxon>Agaricomycetes</taxon>
        <taxon>Agaricomycetidae</taxon>
        <taxon>Agaricales</taxon>
        <taxon>Marasmiineae</taxon>
        <taxon>Marasmiaceae</taxon>
        <taxon>Marasmius</taxon>
    </lineage>
</organism>
<reference evidence="2 3" key="1">
    <citation type="submission" date="2024-02" db="EMBL/GenBank/DDBJ databases">
        <title>A draft genome for the cacao thread blight pathogen Marasmius crinis-equi.</title>
        <authorList>
            <person name="Cohen S.P."/>
            <person name="Baruah I.K."/>
            <person name="Amoako-Attah I."/>
            <person name="Bukari Y."/>
            <person name="Meinhardt L.W."/>
            <person name="Bailey B.A."/>
        </authorList>
    </citation>
    <scope>NUCLEOTIDE SEQUENCE [LARGE SCALE GENOMIC DNA]</scope>
    <source>
        <strain evidence="2 3">GH-76</strain>
    </source>
</reference>
<dbReference type="Proteomes" id="UP001465976">
    <property type="component" value="Unassembled WGS sequence"/>
</dbReference>
<comment type="caution">
    <text evidence="2">The sequence shown here is derived from an EMBL/GenBank/DDBJ whole genome shotgun (WGS) entry which is preliminary data.</text>
</comment>
<accession>A0ABR3FYZ5</accession>
<feature type="region of interest" description="Disordered" evidence="1">
    <location>
        <begin position="265"/>
        <end position="287"/>
    </location>
</feature>
<evidence type="ECO:0000256" key="1">
    <source>
        <dbReference type="SAM" id="MobiDB-lite"/>
    </source>
</evidence>
<dbReference type="EMBL" id="JBAHYK010000023">
    <property type="protein sequence ID" value="KAL0580756.1"/>
    <property type="molecule type" value="Genomic_DNA"/>
</dbReference>
<evidence type="ECO:0000313" key="3">
    <source>
        <dbReference type="Proteomes" id="UP001465976"/>
    </source>
</evidence>